<keyword evidence="7 15" id="KW-0732">Signal</keyword>
<dbReference type="Gene3D" id="3.10.560.10">
    <property type="entry name" value="Outer membrane lipoprotein wza domain like"/>
    <property type="match status" value="2"/>
</dbReference>
<comment type="subcellular location">
    <subcellularLocation>
        <location evidence="1">Cell outer membrane</location>
        <topology evidence="1">Multi-pass membrane protein</topology>
    </subcellularLocation>
</comment>
<name>A0ABQ3FZU5_9BURK</name>
<keyword evidence="12" id="KW-0564">Palmitate</keyword>
<keyword evidence="11" id="KW-0472">Membrane</keyword>
<dbReference type="RefSeq" id="WP_189686883.1">
    <property type="nucleotide sequence ID" value="NZ_BMYK01000005.1"/>
</dbReference>
<evidence type="ECO:0000256" key="7">
    <source>
        <dbReference type="ARBA" id="ARBA00022729"/>
    </source>
</evidence>
<evidence type="ECO:0000256" key="6">
    <source>
        <dbReference type="ARBA" id="ARBA00022692"/>
    </source>
</evidence>
<dbReference type="Gene3D" id="3.30.1950.10">
    <property type="entry name" value="wza like domain"/>
    <property type="match status" value="1"/>
</dbReference>
<evidence type="ECO:0000256" key="12">
    <source>
        <dbReference type="ARBA" id="ARBA00023139"/>
    </source>
</evidence>
<gene>
    <name evidence="19" type="ORF">GCM10007320_20730</name>
</gene>
<keyword evidence="4" id="KW-1134">Transmembrane beta strand</keyword>
<evidence type="ECO:0000256" key="2">
    <source>
        <dbReference type="ARBA" id="ARBA00009450"/>
    </source>
</evidence>
<evidence type="ECO:0000256" key="9">
    <source>
        <dbReference type="ARBA" id="ARBA00023065"/>
    </source>
</evidence>
<dbReference type="PANTHER" id="PTHR33619">
    <property type="entry name" value="POLYSACCHARIDE EXPORT PROTEIN GFCE-RELATED"/>
    <property type="match status" value="1"/>
</dbReference>
<evidence type="ECO:0000256" key="8">
    <source>
        <dbReference type="ARBA" id="ARBA00023047"/>
    </source>
</evidence>
<dbReference type="InterPro" id="IPR019554">
    <property type="entry name" value="Soluble_ligand-bd"/>
</dbReference>
<feature type="signal peptide" evidence="15">
    <location>
        <begin position="1"/>
        <end position="24"/>
    </location>
</feature>
<reference evidence="20" key="1">
    <citation type="journal article" date="2019" name="Int. J. Syst. Evol. Microbiol.">
        <title>The Global Catalogue of Microorganisms (GCM) 10K type strain sequencing project: providing services to taxonomists for standard genome sequencing and annotation.</title>
        <authorList>
            <consortium name="The Broad Institute Genomics Platform"/>
            <consortium name="The Broad Institute Genome Sequencing Center for Infectious Disease"/>
            <person name="Wu L."/>
            <person name="Ma J."/>
        </authorList>
    </citation>
    <scope>NUCLEOTIDE SEQUENCE [LARGE SCALE GENOMIC DNA]</scope>
    <source>
        <strain evidence="20">KCTC 23314</strain>
    </source>
</reference>
<dbReference type="InterPro" id="IPR003715">
    <property type="entry name" value="Poly_export_N"/>
</dbReference>
<dbReference type="InterPro" id="IPR054765">
    <property type="entry name" value="SLBB_dom"/>
</dbReference>
<evidence type="ECO:0000313" key="20">
    <source>
        <dbReference type="Proteomes" id="UP000626210"/>
    </source>
</evidence>
<dbReference type="Pfam" id="PF10531">
    <property type="entry name" value="SLBB"/>
    <property type="match status" value="1"/>
</dbReference>
<keyword evidence="9" id="KW-0406">Ion transport</keyword>
<organism evidence="19 20">
    <name type="scientific">Pseudorhodoferax aquiterrae</name>
    <dbReference type="NCBI Taxonomy" id="747304"/>
    <lineage>
        <taxon>Bacteria</taxon>
        <taxon>Pseudomonadati</taxon>
        <taxon>Pseudomonadota</taxon>
        <taxon>Betaproteobacteria</taxon>
        <taxon>Burkholderiales</taxon>
        <taxon>Comamonadaceae</taxon>
    </lineage>
</organism>
<keyword evidence="20" id="KW-1185">Reference proteome</keyword>
<dbReference type="Pfam" id="PF02563">
    <property type="entry name" value="Poly_export"/>
    <property type="match status" value="1"/>
</dbReference>
<accession>A0ABQ3FZU5</accession>
<evidence type="ECO:0000259" key="18">
    <source>
        <dbReference type="Pfam" id="PF22461"/>
    </source>
</evidence>
<keyword evidence="6" id="KW-0812">Transmembrane</keyword>
<comment type="similarity">
    <text evidence="2">Belongs to the BexD/CtrA/VexA family.</text>
</comment>
<evidence type="ECO:0000256" key="14">
    <source>
        <dbReference type="ARBA" id="ARBA00023288"/>
    </source>
</evidence>
<dbReference type="PANTHER" id="PTHR33619:SF3">
    <property type="entry name" value="POLYSACCHARIDE EXPORT PROTEIN GFCE-RELATED"/>
    <property type="match status" value="1"/>
</dbReference>
<evidence type="ECO:0000256" key="13">
    <source>
        <dbReference type="ARBA" id="ARBA00023237"/>
    </source>
</evidence>
<proteinExistence type="inferred from homology"/>
<feature type="domain" description="Soluble ligand binding" evidence="17">
    <location>
        <begin position="205"/>
        <end position="259"/>
    </location>
</feature>
<sequence length="280" mass="30389">MKNDQVIRLGFVRTWLLFCAFALASICAQAQSPTEYMLSPGDTVRVTVYQSPDLTLETRVSEAGTISYPLVGQVRIGGQSTLGAEKTIAQALEKGGFIRNPQVTVVVTQMRGNFVSVLGQVNRPGRYPLENMSTRVSDILATAGGIIQGGGSSIGGDDIVIVTGTRAGAPFRKEIDIPSLYVADRTGEDITLVGDDTVYVRRAPVFYIYGEAQRPGVYRIERGMSVMQALAVGGGPTNRGTENRIRLHRMRADGRVEQISPAMTDLITPNDVIYVRESLF</sequence>
<evidence type="ECO:0000256" key="11">
    <source>
        <dbReference type="ARBA" id="ARBA00023136"/>
    </source>
</evidence>
<keyword evidence="3" id="KW-0813">Transport</keyword>
<dbReference type="Proteomes" id="UP000626210">
    <property type="component" value="Unassembled WGS sequence"/>
</dbReference>
<evidence type="ECO:0000256" key="5">
    <source>
        <dbReference type="ARBA" id="ARBA00022597"/>
    </source>
</evidence>
<keyword evidence="13" id="KW-0998">Cell outer membrane</keyword>
<evidence type="ECO:0000256" key="10">
    <source>
        <dbReference type="ARBA" id="ARBA00023114"/>
    </source>
</evidence>
<evidence type="ECO:0000256" key="15">
    <source>
        <dbReference type="SAM" id="SignalP"/>
    </source>
</evidence>
<keyword evidence="5" id="KW-0762">Sugar transport</keyword>
<dbReference type="InterPro" id="IPR017478">
    <property type="entry name" value="Polysacc_export_EpsE"/>
</dbReference>
<evidence type="ECO:0000256" key="3">
    <source>
        <dbReference type="ARBA" id="ARBA00022448"/>
    </source>
</evidence>
<feature type="domain" description="Polysaccharide export protein N-terminal" evidence="16">
    <location>
        <begin position="31"/>
        <end position="107"/>
    </location>
</feature>
<evidence type="ECO:0000313" key="19">
    <source>
        <dbReference type="EMBL" id="GHC79658.1"/>
    </source>
</evidence>
<evidence type="ECO:0000256" key="1">
    <source>
        <dbReference type="ARBA" id="ARBA00004571"/>
    </source>
</evidence>
<dbReference type="InterPro" id="IPR049712">
    <property type="entry name" value="Poly_export"/>
</dbReference>
<comment type="caution">
    <text evidence="19">The sequence shown here is derived from an EMBL/GenBank/DDBJ whole genome shotgun (WGS) entry which is preliminary data.</text>
</comment>
<evidence type="ECO:0000256" key="4">
    <source>
        <dbReference type="ARBA" id="ARBA00022452"/>
    </source>
</evidence>
<evidence type="ECO:0000259" key="17">
    <source>
        <dbReference type="Pfam" id="PF10531"/>
    </source>
</evidence>
<keyword evidence="10" id="KW-0626">Porin</keyword>
<evidence type="ECO:0008006" key="21">
    <source>
        <dbReference type="Google" id="ProtNLM"/>
    </source>
</evidence>
<feature type="chain" id="PRO_5045280620" description="Polysaccharide export protein EpsE" evidence="15">
    <location>
        <begin position="25"/>
        <end position="280"/>
    </location>
</feature>
<keyword evidence="8" id="KW-0625">Polysaccharide transport</keyword>
<feature type="domain" description="SLBB" evidence="18">
    <location>
        <begin position="115"/>
        <end position="200"/>
    </location>
</feature>
<keyword evidence="14" id="KW-0449">Lipoprotein</keyword>
<evidence type="ECO:0000259" key="16">
    <source>
        <dbReference type="Pfam" id="PF02563"/>
    </source>
</evidence>
<dbReference type="EMBL" id="BMYK01000005">
    <property type="protein sequence ID" value="GHC79658.1"/>
    <property type="molecule type" value="Genomic_DNA"/>
</dbReference>
<dbReference type="Pfam" id="PF22461">
    <property type="entry name" value="SLBB_2"/>
    <property type="match status" value="1"/>
</dbReference>
<dbReference type="NCBIfam" id="TIGR03028">
    <property type="entry name" value="EpsE"/>
    <property type="match status" value="1"/>
</dbReference>
<protein>
    <recommendedName>
        <fullName evidence="21">Polysaccharide export protein EpsE</fullName>
    </recommendedName>
</protein>